<comment type="caution">
    <text evidence="2">The sequence shown here is derived from an EMBL/GenBank/DDBJ whole genome shotgun (WGS) entry which is preliminary data.</text>
</comment>
<accession>A0ABN8KUI3</accession>
<evidence type="ECO:0000313" key="3">
    <source>
        <dbReference type="Proteomes" id="UP000838308"/>
    </source>
</evidence>
<evidence type="ECO:0000313" key="2">
    <source>
        <dbReference type="EMBL" id="CAH2717521.1"/>
    </source>
</evidence>
<reference evidence="2" key="1">
    <citation type="submission" date="2022-04" db="EMBL/GenBank/DDBJ databases">
        <authorList>
            <person name="Criscuolo A."/>
        </authorList>
    </citation>
    <scope>NUCLEOTIDE SEQUENCE</scope>
    <source>
        <strain evidence="2">CIP111895</strain>
    </source>
</reference>
<dbReference type="RefSeq" id="WP_248737733.1">
    <property type="nucleotide sequence ID" value="NZ_CALBWS010000051.1"/>
</dbReference>
<feature type="signal peptide" evidence="1">
    <location>
        <begin position="1"/>
        <end position="21"/>
    </location>
</feature>
<proteinExistence type="predicted"/>
<dbReference type="Proteomes" id="UP000838308">
    <property type="component" value="Unassembled WGS sequence"/>
</dbReference>
<evidence type="ECO:0000256" key="1">
    <source>
        <dbReference type="SAM" id="SignalP"/>
    </source>
</evidence>
<organism evidence="2 3">
    <name type="scientific">Neobacillus rhizosphaerae</name>
    <dbReference type="NCBI Taxonomy" id="2880965"/>
    <lineage>
        <taxon>Bacteria</taxon>
        <taxon>Bacillati</taxon>
        <taxon>Bacillota</taxon>
        <taxon>Bacilli</taxon>
        <taxon>Bacillales</taxon>
        <taxon>Bacillaceae</taxon>
        <taxon>Neobacillus</taxon>
    </lineage>
</organism>
<dbReference type="Gene3D" id="2.120.10.30">
    <property type="entry name" value="TolB, C-terminal domain"/>
    <property type="match status" value="1"/>
</dbReference>
<dbReference type="PANTHER" id="PTHR36842:SF1">
    <property type="entry name" value="PROTEIN TOLB"/>
    <property type="match status" value="1"/>
</dbReference>
<dbReference type="SUPFAM" id="SSF82171">
    <property type="entry name" value="DPP6 N-terminal domain-like"/>
    <property type="match status" value="1"/>
</dbReference>
<protein>
    <submittedName>
        <fullName evidence="2">Tol-Pal system protein TolB</fullName>
    </submittedName>
</protein>
<gene>
    <name evidence="2" type="primary">tolB</name>
    <name evidence="2" type="ORF">BACCIP111895_04735</name>
</gene>
<sequence>MKKQFCLLVVFLLLLPNIANAEPVTEGVKVAFVRDGFLWTKINNKEEKITTEKSTYTNPPQWSHDGKWIAYQVEAKKKLSPYIESQTEIWVYNLETKKHKRITIDGTNPKWSPVENILAFKSGGVLNVSNLEHFYNIALGVGDYSWYPDGRSFITASGASLRPDGWTNPVLFKIGLEKDLAKITSLTKNVKQLYTIPSELKKGNISLLAIDASNFQFSPDGKWISFVVSPTASWSMDSNMVCVISSDGQNFEALDEIIGKFSPKWAFQENRIGYIAGGGRIVFGFKNKDLKVTEMPAFKSISLTPPKFAELGFAWKNDHSLVVSRVKESEWSNNEKQRPDPSLFLIKIGDHAQMQITHPPKDYGDYDPIYLPSANKLTWLRKKDLAETQRDLWIAGQKGENPKVWIKNVGGYDFFEIVKRPSESLSFTIV</sequence>
<keyword evidence="3" id="KW-1185">Reference proteome</keyword>
<dbReference type="PANTHER" id="PTHR36842">
    <property type="entry name" value="PROTEIN TOLB HOMOLOG"/>
    <property type="match status" value="1"/>
</dbReference>
<keyword evidence="1" id="KW-0732">Signal</keyword>
<name>A0ABN8KUI3_9BACI</name>
<dbReference type="EMBL" id="CALBWS010000051">
    <property type="protein sequence ID" value="CAH2717521.1"/>
    <property type="molecule type" value="Genomic_DNA"/>
</dbReference>
<dbReference type="InterPro" id="IPR011042">
    <property type="entry name" value="6-blade_b-propeller_TolB-like"/>
</dbReference>
<feature type="chain" id="PRO_5047241104" evidence="1">
    <location>
        <begin position="22"/>
        <end position="430"/>
    </location>
</feature>